<sequence>MAVDAGARNLIAYFDSQLVTNQVESTYEVKDERMMEYFQEISEVTIQLKSFQLHIPHTKNSKTRYLARLASSLVDCITHAIIVRTLIKNPFNTNMILLQIGTNWRKPPLDYLKEGVLPADETKAACLRSREAKFALLDGILYKRCFS</sequence>
<organism evidence="1 2">
    <name type="scientific">Sesamum angolense</name>
    <dbReference type="NCBI Taxonomy" id="2727404"/>
    <lineage>
        <taxon>Eukaryota</taxon>
        <taxon>Viridiplantae</taxon>
        <taxon>Streptophyta</taxon>
        <taxon>Embryophyta</taxon>
        <taxon>Tracheophyta</taxon>
        <taxon>Spermatophyta</taxon>
        <taxon>Magnoliopsida</taxon>
        <taxon>eudicotyledons</taxon>
        <taxon>Gunneridae</taxon>
        <taxon>Pentapetalae</taxon>
        <taxon>asterids</taxon>
        <taxon>lamiids</taxon>
        <taxon>Lamiales</taxon>
        <taxon>Pedaliaceae</taxon>
        <taxon>Sesamum</taxon>
    </lineage>
</organism>
<dbReference type="PANTHER" id="PTHR48475:SF2">
    <property type="entry name" value="RIBONUCLEASE H"/>
    <property type="match status" value="1"/>
</dbReference>
<reference evidence="1" key="1">
    <citation type="submission" date="2020-06" db="EMBL/GenBank/DDBJ databases">
        <authorList>
            <person name="Li T."/>
            <person name="Hu X."/>
            <person name="Zhang T."/>
            <person name="Song X."/>
            <person name="Zhang H."/>
            <person name="Dai N."/>
            <person name="Sheng W."/>
            <person name="Hou X."/>
            <person name="Wei L."/>
        </authorList>
    </citation>
    <scope>NUCLEOTIDE SEQUENCE</scope>
    <source>
        <strain evidence="1">K16</strain>
        <tissue evidence="1">Leaf</tissue>
    </source>
</reference>
<gene>
    <name evidence="1" type="ORF">Sango_2820300</name>
</gene>
<dbReference type="InterPro" id="IPR036397">
    <property type="entry name" value="RNaseH_sf"/>
</dbReference>
<proteinExistence type="predicted"/>
<reference evidence="1" key="2">
    <citation type="journal article" date="2024" name="Plant">
        <title>Genomic evolution and insights into agronomic trait innovations of Sesamum species.</title>
        <authorList>
            <person name="Miao H."/>
            <person name="Wang L."/>
            <person name="Qu L."/>
            <person name="Liu H."/>
            <person name="Sun Y."/>
            <person name="Le M."/>
            <person name="Wang Q."/>
            <person name="Wei S."/>
            <person name="Zheng Y."/>
            <person name="Lin W."/>
            <person name="Duan Y."/>
            <person name="Cao H."/>
            <person name="Xiong S."/>
            <person name="Wang X."/>
            <person name="Wei L."/>
            <person name="Li C."/>
            <person name="Ma Q."/>
            <person name="Ju M."/>
            <person name="Zhao R."/>
            <person name="Li G."/>
            <person name="Mu C."/>
            <person name="Tian Q."/>
            <person name="Mei H."/>
            <person name="Zhang T."/>
            <person name="Gao T."/>
            <person name="Zhang H."/>
        </authorList>
    </citation>
    <scope>NUCLEOTIDE SEQUENCE</scope>
    <source>
        <strain evidence="1">K16</strain>
    </source>
</reference>
<dbReference type="EMBL" id="JACGWL010000625">
    <property type="protein sequence ID" value="KAK4382983.1"/>
    <property type="molecule type" value="Genomic_DNA"/>
</dbReference>
<accession>A0AAE1T7H9</accession>
<dbReference type="Gene3D" id="3.30.420.10">
    <property type="entry name" value="Ribonuclease H-like superfamily/Ribonuclease H"/>
    <property type="match status" value="1"/>
</dbReference>
<keyword evidence="2" id="KW-1185">Reference proteome</keyword>
<evidence type="ECO:0000313" key="1">
    <source>
        <dbReference type="EMBL" id="KAK4382983.1"/>
    </source>
</evidence>
<comment type="caution">
    <text evidence="1">The sequence shown here is derived from an EMBL/GenBank/DDBJ whole genome shotgun (WGS) entry which is preliminary data.</text>
</comment>
<evidence type="ECO:0008006" key="3">
    <source>
        <dbReference type="Google" id="ProtNLM"/>
    </source>
</evidence>
<evidence type="ECO:0000313" key="2">
    <source>
        <dbReference type="Proteomes" id="UP001289374"/>
    </source>
</evidence>
<dbReference type="PANTHER" id="PTHR48475">
    <property type="entry name" value="RIBONUCLEASE H"/>
    <property type="match status" value="1"/>
</dbReference>
<dbReference type="AlphaFoldDB" id="A0AAE1T7H9"/>
<dbReference type="Proteomes" id="UP001289374">
    <property type="component" value="Unassembled WGS sequence"/>
</dbReference>
<protein>
    <recommendedName>
        <fullName evidence="3">RNase H type-1 domain-containing protein</fullName>
    </recommendedName>
</protein>
<dbReference type="GO" id="GO:0003676">
    <property type="term" value="F:nucleic acid binding"/>
    <property type="evidence" value="ECO:0007669"/>
    <property type="project" value="InterPro"/>
</dbReference>
<name>A0AAE1T7H9_9LAMI</name>